<protein>
    <submittedName>
        <fullName evidence="3">Uncharacterized protein</fullName>
    </submittedName>
</protein>
<dbReference type="InterPro" id="IPR050333">
    <property type="entry name" value="SLRP"/>
</dbReference>
<dbReference type="AlphaFoldDB" id="A0A7S3NLC3"/>
<dbReference type="PANTHER" id="PTHR45712:SF22">
    <property type="entry name" value="INSULIN-LIKE GROWTH FACTOR-BINDING PROTEIN COMPLEX ACID LABILE SUBUNIT"/>
    <property type="match status" value="1"/>
</dbReference>
<dbReference type="Gene3D" id="3.80.10.10">
    <property type="entry name" value="Ribonuclease Inhibitor"/>
    <property type="match status" value="2"/>
</dbReference>
<sequence>MEIIYHCPQHIVNIRTQKGIVEAVLVYSLLQKEGGAGGPLLEMAGTTINSSISVMGNVSTGPHNKTGKKEIKAKLERAGKTGILSLSEHKLKELPKGLFEIGKKLKILDLSINILEELPHDMIRHFPNIKTLKLGRNKLTSLPQLGGKGSPLVTLEANDNQLTVVDFSNCNNIEKLILSRNPLTTIPKSILTLSKLVTLDLSYCGMKGPLFIFTQDDTSIGIMASLLELLLDGNQISAIGGEDLILIKAPKLRRLSLQYNQLSSFPALLLKSPSPLNALDLKGNPISKSTFLAIDGVDDFLQRREATMKKSAATIADLSVCGLDD</sequence>
<accession>A0A7S3NLC3</accession>
<dbReference type="PANTHER" id="PTHR45712">
    <property type="entry name" value="AGAP008170-PA"/>
    <property type="match status" value="1"/>
</dbReference>
<evidence type="ECO:0000256" key="2">
    <source>
        <dbReference type="ARBA" id="ARBA00022737"/>
    </source>
</evidence>
<dbReference type="SMART" id="SM00369">
    <property type="entry name" value="LRR_TYP"/>
    <property type="match status" value="5"/>
</dbReference>
<dbReference type="SMART" id="SM00364">
    <property type="entry name" value="LRR_BAC"/>
    <property type="match status" value="4"/>
</dbReference>
<dbReference type="PROSITE" id="PS51450">
    <property type="entry name" value="LRR"/>
    <property type="match status" value="1"/>
</dbReference>
<keyword evidence="2" id="KW-0677">Repeat</keyword>
<dbReference type="SUPFAM" id="SSF52058">
    <property type="entry name" value="L domain-like"/>
    <property type="match status" value="1"/>
</dbReference>
<gene>
    <name evidence="3" type="ORF">ALAG00032_LOCUS8382</name>
</gene>
<organism evidence="3">
    <name type="scientific">Aureoumbra lagunensis</name>
    <dbReference type="NCBI Taxonomy" id="44058"/>
    <lineage>
        <taxon>Eukaryota</taxon>
        <taxon>Sar</taxon>
        <taxon>Stramenopiles</taxon>
        <taxon>Ochrophyta</taxon>
        <taxon>Pelagophyceae</taxon>
        <taxon>Pelagomonadales</taxon>
        <taxon>Aureoumbra</taxon>
    </lineage>
</organism>
<dbReference type="Pfam" id="PF13855">
    <property type="entry name" value="LRR_8"/>
    <property type="match status" value="1"/>
</dbReference>
<dbReference type="InterPro" id="IPR001611">
    <property type="entry name" value="Leu-rich_rpt"/>
</dbReference>
<dbReference type="InterPro" id="IPR003591">
    <property type="entry name" value="Leu-rich_rpt_typical-subtyp"/>
</dbReference>
<reference evidence="3" key="1">
    <citation type="submission" date="2021-01" db="EMBL/GenBank/DDBJ databases">
        <authorList>
            <person name="Corre E."/>
            <person name="Pelletier E."/>
            <person name="Niang G."/>
            <person name="Scheremetjew M."/>
            <person name="Finn R."/>
            <person name="Kale V."/>
            <person name="Holt S."/>
            <person name="Cochrane G."/>
            <person name="Meng A."/>
            <person name="Brown T."/>
            <person name="Cohen L."/>
        </authorList>
    </citation>
    <scope>NUCLEOTIDE SEQUENCE</scope>
    <source>
        <strain evidence="3">CCMP1510</strain>
    </source>
</reference>
<evidence type="ECO:0000256" key="1">
    <source>
        <dbReference type="ARBA" id="ARBA00022614"/>
    </source>
</evidence>
<name>A0A7S3NLC3_9STRA</name>
<proteinExistence type="predicted"/>
<keyword evidence="1" id="KW-0433">Leucine-rich repeat</keyword>
<dbReference type="EMBL" id="HBIJ01012316">
    <property type="protein sequence ID" value="CAE0367625.1"/>
    <property type="molecule type" value="Transcribed_RNA"/>
</dbReference>
<evidence type="ECO:0000313" key="3">
    <source>
        <dbReference type="EMBL" id="CAE0367625.1"/>
    </source>
</evidence>
<dbReference type="InterPro" id="IPR032675">
    <property type="entry name" value="LRR_dom_sf"/>
</dbReference>